<gene>
    <name evidence="7" type="ORF">SAMN02746065_10926</name>
</gene>
<dbReference type="Gene3D" id="1.10.150.130">
    <property type="match status" value="1"/>
</dbReference>
<dbReference type="PANTHER" id="PTHR30629">
    <property type="entry name" value="PROPHAGE INTEGRASE"/>
    <property type="match status" value="1"/>
</dbReference>
<protein>
    <submittedName>
        <fullName evidence="7">Site-specific recombinase XerD</fullName>
    </submittedName>
</protein>
<name>A0A1W2BP65_9BACT</name>
<dbReference type="Pfam" id="PF00589">
    <property type="entry name" value="Phage_integrase"/>
    <property type="match status" value="1"/>
</dbReference>
<accession>A0A1W2BP65</accession>
<dbReference type="Proteomes" id="UP000192418">
    <property type="component" value="Unassembled WGS sequence"/>
</dbReference>
<keyword evidence="5" id="KW-0175">Coiled coil</keyword>
<dbReference type="Gene3D" id="1.10.443.10">
    <property type="entry name" value="Intergrase catalytic core"/>
    <property type="match status" value="1"/>
</dbReference>
<dbReference type="SUPFAM" id="SSF56349">
    <property type="entry name" value="DNA breaking-rejoining enzymes"/>
    <property type="match status" value="1"/>
</dbReference>
<dbReference type="InterPro" id="IPR002104">
    <property type="entry name" value="Integrase_catalytic"/>
</dbReference>
<dbReference type="EMBL" id="FWXY01000009">
    <property type="protein sequence ID" value="SMC74745.1"/>
    <property type="molecule type" value="Genomic_DNA"/>
</dbReference>
<evidence type="ECO:0000256" key="3">
    <source>
        <dbReference type="ARBA" id="ARBA00023125"/>
    </source>
</evidence>
<comment type="similarity">
    <text evidence="1">Belongs to the 'phage' integrase family.</text>
</comment>
<dbReference type="OrthoDB" id="9789256at2"/>
<dbReference type="InterPro" id="IPR050808">
    <property type="entry name" value="Phage_Integrase"/>
</dbReference>
<feature type="coiled-coil region" evidence="5">
    <location>
        <begin position="74"/>
        <end position="101"/>
    </location>
</feature>
<dbReference type="InterPro" id="IPR010998">
    <property type="entry name" value="Integrase_recombinase_N"/>
</dbReference>
<keyword evidence="3" id="KW-0238">DNA-binding</keyword>
<keyword evidence="2" id="KW-0229">DNA integration</keyword>
<dbReference type="AlphaFoldDB" id="A0A1W2BP65"/>
<dbReference type="GO" id="GO:0006310">
    <property type="term" value="P:DNA recombination"/>
    <property type="evidence" value="ECO:0007669"/>
    <property type="project" value="UniProtKB-KW"/>
</dbReference>
<keyword evidence="4" id="KW-0233">DNA recombination</keyword>
<evidence type="ECO:0000256" key="4">
    <source>
        <dbReference type="ARBA" id="ARBA00023172"/>
    </source>
</evidence>
<dbReference type="STRING" id="1121400.SAMN02746065_10926"/>
<dbReference type="CDD" id="cd00796">
    <property type="entry name" value="INT_Rci_Hp1_C"/>
    <property type="match status" value="1"/>
</dbReference>
<feature type="domain" description="Tyr recombinase" evidence="6">
    <location>
        <begin position="215"/>
        <end position="392"/>
    </location>
</feature>
<dbReference type="RefSeq" id="WP_084068787.1">
    <property type="nucleotide sequence ID" value="NZ_FWXY01000009.1"/>
</dbReference>
<dbReference type="InterPro" id="IPR011010">
    <property type="entry name" value="DNA_brk_join_enz"/>
</dbReference>
<dbReference type="PROSITE" id="PS51898">
    <property type="entry name" value="TYR_RECOMBINASE"/>
    <property type="match status" value="1"/>
</dbReference>
<reference evidence="7 8" key="1">
    <citation type="submission" date="2017-04" db="EMBL/GenBank/DDBJ databases">
        <authorList>
            <person name="Afonso C.L."/>
            <person name="Miller P.J."/>
            <person name="Scott M.A."/>
            <person name="Spackman E."/>
            <person name="Goraichik I."/>
            <person name="Dimitrov K.M."/>
            <person name="Suarez D.L."/>
            <person name="Swayne D.E."/>
        </authorList>
    </citation>
    <scope>NUCLEOTIDE SEQUENCE [LARGE SCALE GENOMIC DNA]</scope>
    <source>
        <strain evidence="7 8">DSM 3385</strain>
    </source>
</reference>
<evidence type="ECO:0000256" key="5">
    <source>
        <dbReference type="SAM" id="Coils"/>
    </source>
</evidence>
<dbReference type="InterPro" id="IPR013762">
    <property type="entry name" value="Integrase-like_cat_sf"/>
</dbReference>
<proteinExistence type="inferred from homology"/>
<evidence type="ECO:0000259" key="6">
    <source>
        <dbReference type="PROSITE" id="PS51898"/>
    </source>
</evidence>
<keyword evidence="8" id="KW-1185">Reference proteome</keyword>
<evidence type="ECO:0000313" key="7">
    <source>
        <dbReference type="EMBL" id="SMC74745.1"/>
    </source>
</evidence>
<evidence type="ECO:0000313" key="8">
    <source>
        <dbReference type="Proteomes" id="UP000192418"/>
    </source>
</evidence>
<dbReference type="GO" id="GO:0003677">
    <property type="term" value="F:DNA binding"/>
    <property type="evidence" value="ECO:0007669"/>
    <property type="project" value="UniProtKB-KW"/>
</dbReference>
<dbReference type="GO" id="GO:0015074">
    <property type="term" value="P:DNA integration"/>
    <property type="evidence" value="ECO:0007669"/>
    <property type="project" value="UniProtKB-KW"/>
</dbReference>
<organism evidence="7 8">
    <name type="scientific">Desulfocicer vacuolatum DSM 3385</name>
    <dbReference type="NCBI Taxonomy" id="1121400"/>
    <lineage>
        <taxon>Bacteria</taxon>
        <taxon>Pseudomonadati</taxon>
        <taxon>Thermodesulfobacteriota</taxon>
        <taxon>Desulfobacteria</taxon>
        <taxon>Desulfobacterales</taxon>
        <taxon>Desulfobacteraceae</taxon>
        <taxon>Desulfocicer</taxon>
    </lineage>
</organism>
<sequence>MAWKNLSTGVRCKEHPTRKNGIKPDLYFSVRYQFDGKIIESGLGWSTDPERWTQQKAIAERQTLIDDAKTGRGAKTYRQRILEKKEAVEDAEKQKHAVEDAHRLENVTIEEYFRETYYPRIQRQKKAKTHQREEALFRIWINPAFGEKPFKDVSKADVEDLFYFIVDAGKTIRTAEYAVTTLKQIWRDAKEDGCAPPMPTVARTMKKRISKNDNARVRYLSHDEAEQLLDALKQKSITLYEQTLISIHCGLRSGEILGLTWDQVDQAHGVFNLKNTKSGKGRAVIMTSKVKEIINSKKQDRPNDLIYPGRGGVVSTSTSSTFKRVANELFNDGVTDPRQRVVFHTCRHTCASWMVMQGVSLYLVQKVLGHSTIQVTERYSHLAPDQLQLAANAIDRAVTEHREKNVIPFKKKA</sequence>
<evidence type="ECO:0000256" key="1">
    <source>
        <dbReference type="ARBA" id="ARBA00008857"/>
    </source>
</evidence>
<dbReference type="PANTHER" id="PTHR30629:SF2">
    <property type="entry name" value="PROPHAGE INTEGRASE INTS-RELATED"/>
    <property type="match status" value="1"/>
</dbReference>
<evidence type="ECO:0000256" key="2">
    <source>
        <dbReference type="ARBA" id="ARBA00022908"/>
    </source>
</evidence>